<accession>A0A8J2SVD5</accession>
<dbReference type="SUPFAM" id="SSF48452">
    <property type="entry name" value="TPR-like"/>
    <property type="match status" value="1"/>
</dbReference>
<proteinExistence type="predicted"/>
<dbReference type="Gene3D" id="1.25.40.10">
    <property type="entry name" value="Tetratricopeptide repeat domain"/>
    <property type="match status" value="1"/>
</dbReference>
<dbReference type="Proteomes" id="UP000789595">
    <property type="component" value="Unassembled WGS sequence"/>
</dbReference>
<dbReference type="AlphaFoldDB" id="A0A8J2SVD5"/>
<name>A0A8J2SVD5_9STRA</name>
<evidence type="ECO:0000313" key="2">
    <source>
        <dbReference type="Proteomes" id="UP000789595"/>
    </source>
</evidence>
<dbReference type="InterPro" id="IPR011990">
    <property type="entry name" value="TPR-like_helical_dom_sf"/>
</dbReference>
<reference evidence="1" key="1">
    <citation type="submission" date="2021-11" db="EMBL/GenBank/DDBJ databases">
        <authorList>
            <consortium name="Genoscope - CEA"/>
            <person name="William W."/>
        </authorList>
    </citation>
    <scope>NUCLEOTIDE SEQUENCE</scope>
</reference>
<evidence type="ECO:0000313" key="1">
    <source>
        <dbReference type="EMBL" id="CAH0378043.1"/>
    </source>
</evidence>
<comment type="caution">
    <text evidence="1">The sequence shown here is derived from an EMBL/GenBank/DDBJ whole genome shotgun (WGS) entry which is preliminary data.</text>
</comment>
<organism evidence="1 2">
    <name type="scientific">Pelagomonas calceolata</name>
    <dbReference type="NCBI Taxonomy" id="35677"/>
    <lineage>
        <taxon>Eukaryota</taxon>
        <taxon>Sar</taxon>
        <taxon>Stramenopiles</taxon>
        <taxon>Ochrophyta</taxon>
        <taxon>Pelagophyceae</taxon>
        <taxon>Pelagomonadales</taxon>
        <taxon>Pelagomonadaceae</taxon>
        <taxon>Pelagomonas</taxon>
    </lineage>
</organism>
<dbReference type="EMBL" id="CAKKNE010000005">
    <property type="protein sequence ID" value="CAH0378043.1"/>
    <property type="molecule type" value="Genomic_DNA"/>
</dbReference>
<sequence length="228" mass="25069">MTRTLQHQLAEADAAALERTMASGGTTVDVDTLDRALWKALKPARALTGRTPRRHRRMATRSRARAADVYEELLAKSEARDNAASKRGRYRCLLRLGDLRRYGGDAKRATAWYERARRAEPGRGEAENGLGAVAQATGRPVTAAYLYWRGSRAARPFRPAARNFKAMLEILRGRAEDDEAASIIVLAFDGDAAAASARLADLRARKALSASRLAECEALLEHAARRVQ</sequence>
<protein>
    <submittedName>
        <fullName evidence="1">Uncharacterized protein</fullName>
    </submittedName>
</protein>
<keyword evidence="2" id="KW-1185">Reference proteome</keyword>
<gene>
    <name evidence="1" type="ORF">PECAL_5P25610</name>
</gene>